<evidence type="ECO:0000313" key="4">
    <source>
        <dbReference type="Proteomes" id="UP000004810"/>
    </source>
</evidence>
<dbReference type="EMBL" id="ADBV01002396">
    <property type="protein sequence ID" value="EJW83151.1"/>
    <property type="molecule type" value="Genomic_DNA"/>
</dbReference>
<sequence>MKIIPFVVTVIWITITISSGRRLFYIFIAGDGIFKKFQVGDGYSLLLKDDTAKLSTDLVSEDKSYDYNDDGSDDEDKEDYGDADKDTDNENHNNDKYEDDGSADTDN</sequence>
<organism evidence="3 4">
    <name type="scientific">Wuchereria bancrofti</name>
    <dbReference type="NCBI Taxonomy" id="6293"/>
    <lineage>
        <taxon>Eukaryota</taxon>
        <taxon>Metazoa</taxon>
        <taxon>Ecdysozoa</taxon>
        <taxon>Nematoda</taxon>
        <taxon>Chromadorea</taxon>
        <taxon>Rhabditida</taxon>
        <taxon>Spirurina</taxon>
        <taxon>Spiruromorpha</taxon>
        <taxon>Filarioidea</taxon>
        <taxon>Onchocercidae</taxon>
        <taxon>Wuchereria</taxon>
    </lineage>
</organism>
<feature type="compositionally biased region" description="Acidic residues" evidence="1">
    <location>
        <begin position="97"/>
        <end position="107"/>
    </location>
</feature>
<name>J9EL17_WUCBA</name>
<protein>
    <submittedName>
        <fullName evidence="3">Uncharacterized protein</fullName>
    </submittedName>
</protein>
<feature type="region of interest" description="Disordered" evidence="1">
    <location>
        <begin position="62"/>
        <end position="107"/>
    </location>
</feature>
<reference evidence="4" key="1">
    <citation type="submission" date="2012-08" db="EMBL/GenBank/DDBJ databases">
        <title>The Genome Sequence of Wuchereria bancrofti.</title>
        <authorList>
            <person name="Nutman T.B."/>
            <person name="Fink D.L."/>
            <person name="Russ C."/>
            <person name="Young S."/>
            <person name="Zeng Q."/>
            <person name="Koehrsen M."/>
            <person name="Alvarado L."/>
            <person name="Berlin A."/>
            <person name="Chapman S.B."/>
            <person name="Chen Z."/>
            <person name="Freedman E."/>
            <person name="Gellesch M."/>
            <person name="Goldberg J."/>
            <person name="Griggs A."/>
            <person name="Gujja S."/>
            <person name="Heilman E.R."/>
            <person name="Heiman D."/>
            <person name="Hepburn T."/>
            <person name="Howarth C."/>
            <person name="Jen D."/>
            <person name="Larson L."/>
            <person name="Lewis B."/>
            <person name="Mehta T."/>
            <person name="Park D."/>
            <person name="Pearson M."/>
            <person name="Roberts A."/>
            <person name="Saif S."/>
            <person name="Shea T."/>
            <person name="Shenoy N."/>
            <person name="Sisk P."/>
            <person name="Stolte C."/>
            <person name="Sykes S."/>
            <person name="Walk T."/>
            <person name="White J."/>
            <person name="Yandava C."/>
            <person name="Haas B."/>
            <person name="Henn M.R."/>
            <person name="Nusbaum C."/>
            <person name="Birren B."/>
        </authorList>
    </citation>
    <scope>NUCLEOTIDE SEQUENCE [LARGE SCALE GENOMIC DNA]</scope>
    <source>
        <strain evidence="4">NA</strain>
    </source>
</reference>
<feature type="compositionally biased region" description="Acidic residues" evidence="1">
    <location>
        <begin position="67"/>
        <end position="79"/>
    </location>
</feature>
<keyword evidence="2" id="KW-0472">Membrane</keyword>
<dbReference type="AlphaFoldDB" id="J9EL17"/>
<keyword evidence="2" id="KW-1133">Transmembrane helix</keyword>
<feature type="compositionally biased region" description="Basic and acidic residues" evidence="1">
    <location>
        <begin position="80"/>
        <end position="96"/>
    </location>
</feature>
<comment type="caution">
    <text evidence="3">The sequence shown here is derived from an EMBL/GenBank/DDBJ whole genome shotgun (WGS) entry which is preliminary data.</text>
</comment>
<feature type="transmembrane region" description="Helical" evidence="2">
    <location>
        <begin position="6"/>
        <end position="28"/>
    </location>
</feature>
<keyword evidence="2" id="KW-0812">Transmembrane</keyword>
<gene>
    <name evidence="3" type="ORF">WUBG_05939</name>
</gene>
<evidence type="ECO:0000256" key="2">
    <source>
        <dbReference type="SAM" id="Phobius"/>
    </source>
</evidence>
<accession>J9EL17</accession>
<evidence type="ECO:0000313" key="3">
    <source>
        <dbReference type="EMBL" id="EJW83151.1"/>
    </source>
</evidence>
<feature type="non-terminal residue" evidence="3">
    <location>
        <position position="107"/>
    </location>
</feature>
<evidence type="ECO:0000256" key="1">
    <source>
        <dbReference type="SAM" id="MobiDB-lite"/>
    </source>
</evidence>
<dbReference type="Proteomes" id="UP000004810">
    <property type="component" value="Unassembled WGS sequence"/>
</dbReference>
<proteinExistence type="predicted"/>